<sequence>MRSLKLNYKYPLFFLVVFLIIFISLCFILEILNFNKIILGLQVGGVKIGGLAPSEAETLLSEKVEAWANQNIILTYQDNQLPLQPNELGITIDTKTTRDSAYNLGRNKNILAGLYEQISVLFFQRQNNVAPVIMIDMEEFARLTHDRFSGLESPAENASLIYNAKMRDWQIVAPREGEAFDREKLREDIKKRSVILDSSAIELALIKDYPEILVDGTRDARDVANRILDNAPYFLTYQVKNQNTSDQSEERHSWNIDRETLTDWISFSPTSKDSDDNNGSNPLSTMSGILNVSLDKEKIRGFLMNISPAINRDPVDAQLTMSGGKVTIFALSQNGVQLETELTADKISRGITRLNTTSIRYPSSQKNIEIIVTTRPPQIATDNIDTLGLTSLLGKGTSNFSGSPNNRIHNIGVGTAKFNGRLLKSGEEFSFNSILGEIGAQQGYLPELVIKQNKTIPEYGGGLCQVSTTAFRAAINAGLKITERYPHAFPVKYYNPQGFDATIYPLHPDLRFINDTPNNLLIQSRVVGNELIFEFYGTADGREVKIIGPKILSSKPDGSMKTVLYQEIWRDSQLERKDTFNSNYKSPNLYPVIKNPLD</sequence>
<dbReference type="Pfam" id="PF04294">
    <property type="entry name" value="VanW"/>
    <property type="match status" value="1"/>
</dbReference>
<name>A0A2H0KRC9_9BACT</name>
<accession>A0A2H0KRC9</accession>
<evidence type="ECO:0000313" key="3">
    <source>
        <dbReference type="EMBL" id="PIQ74699.1"/>
    </source>
</evidence>
<dbReference type="PANTHER" id="PTHR35788">
    <property type="entry name" value="EXPORTED PROTEIN-RELATED"/>
    <property type="match status" value="1"/>
</dbReference>
<proteinExistence type="predicted"/>
<evidence type="ECO:0000259" key="2">
    <source>
        <dbReference type="Pfam" id="PF12229"/>
    </source>
</evidence>
<dbReference type="EMBL" id="PCVN01000021">
    <property type="protein sequence ID" value="PIQ74699.1"/>
    <property type="molecule type" value="Genomic_DNA"/>
</dbReference>
<dbReference type="InterPro" id="IPR007391">
    <property type="entry name" value="Vancomycin_resist_VanW"/>
</dbReference>
<protein>
    <recommendedName>
        <fullName evidence="2">YoaR-like putative peptidoglycan binding domain-containing protein</fullName>
    </recommendedName>
</protein>
<dbReference type="Pfam" id="PF12229">
    <property type="entry name" value="PG_binding_4"/>
    <property type="match status" value="2"/>
</dbReference>
<keyword evidence="1" id="KW-0812">Transmembrane</keyword>
<dbReference type="InterPro" id="IPR052913">
    <property type="entry name" value="Glycopeptide_resist_protein"/>
</dbReference>
<feature type="domain" description="YoaR-like putative peptidoglycan binding" evidence="2">
    <location>
        <begin position="84"/>
        <end position="192"/>
    </location>
</feature>
<reference evidence="3 4" key="1">
    <citation type="submission" date="2017-09" db="EMBL/GenBank/DDBJ databases">
        <title>Depth-based differentiation of microbial function through sediment-hosted aquifers and enrichment of novel symbionts in the deep terrestrial subsurface.</title>
        <authorList>
            <person name="Probst A.J."/>
            <person name="Ladd B."/>
            <person name="Jarett J.K."/>
            <person name="Geller-Mcgrath D.E."/>
            <person name="Sieber C.M."/>
            <person name="Emerson J.B."/>
            <person name="Anantharaman K."/>
            <person name="Thomas B.C."/>
            <person name="Malmstrom R."/>
            <person name="Stieglmeier M."/>
            <person name="Klingl A."/>
            <person name="Woyke T."/>
            <person name="Ryan C.M."/>
            <person name="Banfield J.F."/>
        </authorList>
    </citation>
    <scope>NUCLEOTIDE SEQUENCE [LARGE SCALE GENOMIC DNA]</scope>
    <source>
        <strain evidence="3">CG11_big_fil_rev_8_21_14_0_20_44_10</strain>
    </source>
</reference>
<dbReference type="InterPro" id="IPR022029">
    <property type="entry name" value="YoaR-like_PG-bd"/>
</dbReference>
<evidence type="ECO:0000256" key="1">
    <source>
        <dbReference type="SAM" id="Phobius"/>
    </source>
</evidence>
<feature type="domain" description="YoaR-like putative peptidoglycan binding" evidence="2">
    <location>
        <begin position="290"/>
        <end position="354"/>
    </location>
</feature>
<keyword evidence="1" id="KW-0472">Membrane</keyword>
<comment type="caution">
    <text evidence="3">The sequence shown here is derived from an EMBL/GenBank/DDBJ whole genome shotgun (WGS) entry which is preliminary data.</text>
</comment>
<feature type="transmembrane region" description="Helical" evidence="1">
    <location>
        <begin position="12"/>
        <end position="32"/>
    </location>
</feature>
<dbReference type="Proteomes" id="UP000231550">
    <property type="component" value="Unassembled WGS sequence"/>
</dbReference>
<dbReference type="PANTHER" id="PTHR35788:SF1">
    <property type="entry name" value="EXPORTED PROTEIN"/>
    <property type="match status" value="1"/>
</dbReference>
<dbReference type="AlphaFoldDB" id="A0A2H0KRC9"/>
<evidence type="ECO:0000313" key="4">
    <source>
        <dbReference type="Proteomes" id="UP000231550"/>
    </source>
</evidence>
<gene>
    <name evidence="3" type="ORF">COV85_00690</name>
</gene>
<keyword evidence="1" id="KW-1133">Transmembrane helix</keyword>
<organism evidence="3 4">
    <name type="scientific">Candidatus Portnoybacteria bacterium CG11_big_fil_rev_8_21_14_0_20_44_10</name>
    <dbReference type="NCBI Taxonomy" id="1974818"/>
    <lineage>
        <taxon>Bacteria</taxon>
        <taxon>Candidatus Portnoyibacteriota</taxon>
    </lineage>
</organism>